<comment type="caution">
    <text evidence="1">The sequence shown here is derived from an EMBL/GenBank/DDBJ whole genome shotgun (WGS) entry which is preliminary data.</text>
</comment>
<keyword evidence="2" id="KW-1185">Reference proteome</keyword>
<reference evidence="1 2" key="1">
    <citation type="submission" date="2013-11" db="EMBL/GenBank/DDBJ databases">
        <title>Metagenomic analysis of a methanogenic consortium involved in long chain n-alkane degradation.</title>
        <authorList>
            <person name="Davidova I.A."/>
            <person name="Callaghan A.V."/>
            <person name="Wawrik B."/>
            <person name="Pruitt S."/>
            <person name="Marks C."/>
            <person name="Duncan K.E."/>
            <person name="Suflita J.M."/>
        </authorList>
    </citation>
    <scope>NUCLEOTIDE SEQUENCE [LARGE SCALE GENOMIC DNA]</scope>
    <source>
        <strain evidence="1 2">SPR</strain>
    </source>
</reference>
<protein>
    <submittedName>
        <fullName evidence="1">Uncharacterized protein</fullName>
    </submittedName>
</protein>
<evidence type="ECO:0000313" key="1">
    <source>
        <dbReference type="EMBL" id="KIX12627.1"/>
    </source>
</evidence>
<sequence>MLVSVLFFARSRPVGANLSALKKMHFFQKKSLFTLISPLTRYPYAITIGRLPSYFSNFRHFEERNPLLISSWQKNSRVVCRFFKYGLRQTAGLFSD</sequence>
<dbReference type="Proteomes" id="UP000032233">
    <property type="component" value="Unassembled WGS sequence"/>
</dbReference>
<name>A0A0D2GCI2_9BACT</name>
<accession>A0A0D2GCI2</accession>
<dbReference type="InParanoid" id="A0A0D2GCI2"/>
<dbReference type="EMBL" id="AZAC01000029">
    <property type="protein sequence ID" value="KIX12627.1"/>
    <property type="molecule type" value="Genomic_DNA"/>
</dbReference>
<organism evidence="1 2">
    <name type="scientific">Dethiosulfatarculus sandiegensis</name>
    <dbReference type="NCBI Taxonomy" id="1429043"/>
    <lineage>
        <taxon>Bacteria</taxon>
        <taxon>Pseudomonadati</taxon>
        <taxon>Thermodesulfobacteriota</taxon>
        <taxon>Desulfarculia</taxon>
        <taxon>Desulfarculales</taxon>
        <taxon>Desulfarculaceae</taxon>
        <taxon>Dethiosulfatarculus</taxon>
    </lineage>
</organism>
<gene>
    <name evidence="1" type="ORF">X474_18655</name>
</gene>
<evidence type="ECO:0000313" key="2">
    <source>
        <dbReference type="Proteomes" id="UP000032233"/>
    </source>
</evidence>
<dbReference type="AlphaFoldDB" id="A0A0D2GCI2"/>
<proteinExistence type="predicted"/>